<dbReference type="AlphaFoldDB" id="A0AAV2PA85"/>
<accession>A0AAV2PA85</accession>
<proteinExistence type="predicted"/>
<evidence type="ECO:0000313" key="2">
    <source>
        <dbReference type="Proteomes" id="UP001497644"/>
    </source>
</evidence>
<dbReference type="EMBL" id="OZ034832">
    <property type="protein sequence ID" value="CAL1689257.1"/>
    <property type="molecule type" value="Genomic_DNA"/>
</dbReference>
<protein>
    <submittedName>
        <fullName evidence="1">Uncharacterized protein</fullName>
    </submittedName>
</protein>
<dbReference type="Proteomes" id="UP001497644">
    <property type="component" value="Chromosome 9"/>
</dbReference>
<sequence>MGIKGLRRARRTDGGVDYLMGMQVARVKNTFPRNIHDKTAAGETGARKTPDPDKWREDGMKFLGDNMFSGGETTENKSPLT</sequence>
<evidence type="ECO:0000313" key="1">
    <source>
        <dbReference type="EMBL" id="CAL1689257.1"/>
    </source>
</evidence>
<name>A0AAV2PA85_9HYME</name>
<reference evidence="1" key="1">
    <citation type="submission" date="2024-04" db="EMBL/GenBank/DDBJ databases">
        <authorList>
            <consortium name="Molecular Ecology Group"/>
        </authorList>
    </citation>
    <scope>NUCLEOTIDE SEQUENCE</scope>
</reference>
<gene>
    <name evidence="1" type="ORF">LPLAT_LOCUS14218</name>
</gene>
<keyword evidence="2" id="KW-1185">Reference proteome</keyword>
<organism evidence="1 2">
    <name type="scientific">Lasius platythorax</name>
    <dbReference type="NCBI Taxonomy" id="488582"/>
    <lineage>
        <taxon>Eukaryota</taxon>
        <taxon>Metazoa</taxon>
        <taxon>Ecdysozoa</taxon>
        <taxon>Arthropoda</taxon>
        <taxon>Hexapoda</taxon>
        <taxon>Insecta</taxon>
        <taxon>Pterygota</taxon>
        <taxon>Neoptera</taxon>
        <taxon>Endopterygota</taxon>
        <taxon>Hymenoptera</taxon>
        <taxon>Apocrita</taxon>
        <taxon>Aculeata</taxon>
        <taxon>Formicoidea</taxon>
        <taxon>Formicidae</taxon>
        <taxon>Formicinae</taxon>
        <taxon>Lasius</taxon>
        <taxon>Lasius</taxon>
    </lineage>
</organism>